<keyword evidence="4" id="KW-0804">Transcription</keyword>
<evidence type="ECO:0000256" key="4">
    <source>
        <dbReference type="ARBA" id="ARBA00023163"/>
    </source>
</evidence>
<keyword evidence="3" id="KW-0731">Sigma factor</keyword>
<reference evidence="7 8" key="1">
    <citation type="submission" date="2019-04" db="EMBL/GenBank/DDBJ databases">
        <title>Azoarcus nasutitermitis sp. nov. isolated from termite nest.</title>
        <authorList>
            <person name="Lin S.-Y."/>
            <person name="Hameed A."/>
            <person name="Hsu Y.-H."/>
            <person name="Young C.-C."/>
        </authorList>
    </citation>
    <scope>NUCLEOTIDE SEQUENCE [LARGE SCALE GENOMIC DNA]</scope>
    <source>
        <strain evidence="7 8">CC-YHH838</strain>
    </source>
</reference>
<dbReference type="NCBIfam" id="NF009180">
    <property type="entry name" value="PRK12528.1"/>
    <property type="match status" value="1"/>
</dbReference>
<dbReference type="Gene3D" id="1.10.1740.10">
    <property type="match status" value="1"/>
</dbReference>
<dbReference type="EMBL" id="SSOC01000002">
    <property type="protein sequence ID" value="THF66551.1"/>
    <property type="molecule type" value="Genomic_DNA"/>
</dbReference>
<dbReference type="Proteomes" id="UP000308430">
    <property type="component" value="Unassembled WGS sequence"/>
</dbReference>
<comment type="similarity">
    <text evidence="1">Belongs to the sigma-70 factor family. ECF subfamily.</text>
</comment>
<feature type="domain" description="RNA polymerase sigma-70 region 2" evidence="5">
    <location>
        <begin position="12"/>
        <end position="77"/>
    </location>
</feature>
<dbReference type="RefSeq" id="WP_136347492.1">
    <property type="nucleotide sequence ID" value="NZ_SSOC01000002.1"/>
</dbReference>
<dbReference type="InterPro" id="IPR036388">
    <property type="entry name" value="WH-like_DNA-bd_sf"/>
</dbReference>
<evidence type="ECO:0000256" key="2">
    <source>
        <dbReference type="ARBA" id="ARBA00023015"/>
    </source>
</evidence>
<dbReference type="Pfam" id="PF04542">
    <property type="entry name" value="Sigma70_r2"/>
    <property type="match status" value="1"/>
</dbReference>
<dbReference type="OrthoDB" id="9797134at2"/>
<dbReference type="Gene3D" id="1.10.10.10">
    <property type="entry name" value="Winged helix-like DNA-binding domain superfamily/Winged helix DNA-binding domain"/>
    <property type="match status" value="1"/>
</dbReference>
<evidence type="ECO:0000256" key="3">
    <source>
        <dbReference type="ARBA" id="ARBA00023082"/>
    </source>
</evidence>
<protein>
    <submittedName>
        <fullName evidence="7">Sigma-70 family RNA polymerase sigma factor</fullName>
    </submittedName>
</protein>
<sequence length="168" mass="18864">MNTHLKQEIRTLYTDHQPWLQGWLSKKTGCMHLAADLLHDTFMRLLSRQTPIEASEPRAFLTTVAKRVFANHLRRQRLEQAYLQALAALPESLAPSAEESVLLFDTLDQIDRMLDGLPPLAKRAFLLCQLDGLSQSAVAAELGISLTTVKRYLVAAGQQCYFAALNED</sequence>
<dbReference type="InterPro" id="IPR013324">
    <property type="entry name" value="RNA_pol_sigma_r3/r4-like"/>
</dbReference>
<evidence type="ECO:0000259" key="5">
    <source>
        <dbReference type="Pfam" id="PF04542"/>
    </source>
</evidence>
<dbReference type="SUPFAM" id="SSF88946">
    <property type="entry name" value="Sigma2 domain of RNA polymerase sigma factors"/>
    <property type="match status" value="1"/>
</dbReference>
<keyword evidence="8" id="KW-1185">Reference proteome</keyword>
<proteinExistence type="inferred from homology"/>
<evidence type="ECO:0000256" key="1">
    <source>
        <dbReference type="ARBA" id="ARBA00010641"/>
    </source>
</evidence>
<dbReference type="NCBIfam" id="TIGR02937">
    <property type="entry name" value="sigma70-ECF"/>
    <property type="match status" value="1"/>
</dbReference>
<dbReference type="GO" id="GO:0006352">
    <property type="term" value="P:DNA-templated transcription initiation"/>
    <property type="evidence" value="ECO:0007669"/>
    <property type="project" value="InterPro"/>
</dbReference>
<comment type="caution">
    <text evidence="7">The sequence shown here is derived from an EMBL/GenBank/DDBJ whole genome shotgun (WGS) entry which is preliminary data.</text>
</comment>
<accession>A0A4S4B1V0</accession>
<dbReference type="GO" id="GO:0003677">
    <property type="term" value="F:DNA binding"/>
    <property type="evidence" value="ECO:0007669"/>
    <property type="project" value="InterPro"/>
</dbReference>
<dbReference type="InterPro" id="IPR013249">
    <property type="entry name" value="RNA_pol_sigma70_r4_t2"/>
</dbReference>
<evidence type="ECO:0000313" key="8">
    <source>
        <dbReference type="Proteomes" id="UP000308430"/>
    </source>
</evidence>
<keyword evidence="2" id="KW-0805">Transcription regulation</keyword>
<dbReference type="PANTHER" id="PTHR43133">
    <property type="entry name" value="RNA POLYMERASE ECF-TYPE SIGMA FACTO"/>
    <property type="match status" value="1"/>
</dbReference>
<dbReference type="AlphaFoldDB" id="A0A4S4B1V0"/>
<evidence type="ECO:0000313" key="7">
    <source>
        <dbReference type="EMBL" id="THF66551.1"/>
    </source>
</evidence>
<feature type="domain" description="RNA polymerase sigma factor 70 region 4 type 2" evidence="6">
    <location>
        <begin position="108"/>
        <end position="156"/>
    </location>
</feature>
<gene>
    <name evidence="7" type="ORF">E6C76_06875</name>
</gene>
<name>A0A4S4B1V0_9RHOO</name>
<dbReference type="InterPro" id="IPR039425">
    <property type="entry name" value="RNA_pol_sigma-70-like"/>
</dbReference>
<dbReference type="InterPro" id="IPR014284">
    <property type="entry name" value="RNA_pol_sigma-70_dom"/>
</dbReference>
<dbReference type="PANTHER" id="PTHR43133:SF63">
    <property type="entry name" value="RNA POLYMERASE SIGMA FACTOR FECI-RELATED"/>
    <property type="match status" value="1"/>
</dbReference>
<dbReference type="SUPFAM" id="SSF88659">
    <property type="entry name" value="Sigma3 and sigma4 domains of RNA polymerase sigma factors"/>
    <property type="match status" value="1"/>
</dbReference>
<evidence type="ECO:0000259" key="6">
    <source>
        <dbReference type="Pfam" id="PF08281"/>
    </source>
</evidence>
<dbReference type="GO" id="GO:0016987">
    <property type="term" value="F:sigma factor activity"/>
    <property type="evidence" value="ECO:0007669"/>
    <property type="project" value="UniProtKB-KW"/>
</dbReference>
<dbReference type="InterPro" id="IPR013325">
    <property type="entry name" value="RNA_pol_sigma_r2"/>
</dbReference>
<dbReference type="Pfam" id="PF08281">
    <property type="entry name" value="Sigma70_r4_2"/>
    <property type="match status" value="1"/>
</dbReference>
<organism evidence="7 8">
    <name type="scientific">Pseudothauera nasutitermitis</name>
    <dbReference type="NCBI Taxonomy" id="2565930"/>
    <lineage>
        <taxon>Bacteria</taxon>
        <taxon>Pseudomonadati</taxon>
        <taxon>Pseudomonadota</taxon>
        <taxon>Betaproteobacteria</taxon>
        <taxon>Rhodocyclales</taxon>
        <taxon>Zoogloeaceae</taxon>
        <taxon>Pseudothauera</taxon>
    </lineage>
</organism>
<dbReference type="InterPro" id="IPR007627">
    <property type="entry name" value="RNA_pol_sigma70_r2"/>
</dbReference>